<organism evidence="4 5">
    <name type="scientific">Lactococcus lactis subsp. lactis</name>
    <name type="common">Streptococcus lactis</name>
    <dbReference type="NCBI Taxonomy" id="1360"/>
    <lineage>
        <taxon>Bacteria</taxon>
        <taxon>Bacillati</taxon>
        <taxon>Bacillota</taxon>
        <taxon>Bacilli</taxon>
        <taxon>Lactobacillales</taxon>
        <taxon>Streptococcaceae</taxon>
        <taxon>Lactococcus</taxon>
    </lineage>
</organism>
<dbReference type="RefSeq" id="WP_109991164.1">
    <property type="nucleotide sequence ID" value="NZ_CP028160.1"/>
</dbReference>
<sequence>MKKFGKLFIVGTLMSSVFLLTACSKNENQGTKGSESSQSSSKLAASSSDSVEDSMNLDEIKTGDYSSIQGTWKNSDGETITVKGNNIKISAFDTMSGFSPATIKGLTINIPSQTDANGNPKVIEDDNDYKGSPLYTKKMRAFSDSGNNSKLSYNFVCLGTYTITAYSQIDFLPATYTPYNNQDYTPNYNSHNNASDVDRIFLDTGQEPNVDSNNEYKKVD</sequence>
<dbReference type="AlphaFoldDB" id="A0A2Z3KKQ5"/>
<dbReference type="Pfam" id="PF19804">
    <property type="entry name" value="DUF6287"/>
    <property type="match status" value="1"/>
</dbReference>
<protein>
    <recommendedName>
        <fullName evidence="3">DUF6287 domain-containing protein</fullName>
    </recommendedName>
</protein>
<feature type="domain" description="DUF6287" evidence="3">
    <location>
        <begin position="54"/>
        <end position="84"/>
    </location>
</feature>
<gene>
    <name evidence="4" type="ORF">LL14B4_09935</name>
</gene>
<proteinExistence type="predicted"/>
<feature type="chain" id="PRO_5038837851" description="DUF6287 domain-containing protein" evidence="2">
    <location>
        <begin position="23"/>
        <end position="220"/>
    </location>
</feature>
<evidence type="ECO:0000259" key="3">
    <source>
        <dbReference type="Pfam" id="PF19804"/>
    </source>
</evidence>
<feature type="compositionally biased region" description="Low complexity" evidence="1">
    <location>
        <begin position="34"/>
        <end position="49"/>
    </location>
</feature>
<evidence type="ECO:0000313" key="5">
    <source>
        <dbReference type="Proteomes" id="UP000245919"/>
    </source>
</evidence>
<reference evidence="4 5" key="1">
    <citation type="submission" date="2018-03" db="EMBL/GenBank/DDBJ databases">
        <title>Genome sequence of Lactococcus lactis strain 14B4 from almond drupe.</title>
        <authorList>
            <person name="Tran T.D."/>
            <person name="McGarvey J.A."/>
            <person name="Huynh S."/>
            <person name="Parker C.T."/>
        </authorList>
    </citation>
    <scope>NUCLEOTIDE SEQUENCE [LARGE SCALE GENOMIC DNA]</scope>
    <source>
        <strain evidence="4 5">14B4</strain>
    </source>
</reference>
<name>A0A2Z3KKQ5_LACLL</name>
<dbReference type="PROSITE" id="PS51257">
    <property type="entry name" value="PROKAR_LIPOPROTEIN"/>
    <property type="match status" value="1"/>
</dbReference>
<accession>A0A2Z3KKQ5</accession>
<evidence type="ECO:0000256" key="2">
    <source>
        <dbReference type="SAM" id="SignalP"/>
    </source>
</evidence>
<dbReference type="InterPro" id="IPR046254">
    <property type="entry name" value="DUF6287"/>
</dbReference>
<feature type="signal peptide" evidence="2">
    <location>
        <begin position="1"/>
        <end position="22"/>
    </location>
</feature>
<evidence type="ECO:0000313" key="4">
    <source>
        <dbReference type="EMBL" id="AWN66475.1"/>
    </source>
</evidence>
<dbReference type="GeneID" id="89634101"/>
<dbReference type="EMBL" id="CP028160">
    <property type="protein sequence ID" value="AWN66475.1"/>
    <property type="molecule type" value="Genomic_DNA"/>
</dbReference>
<keyword evidence="2" id="KW-0732">Signal</keyword>
<dbReference type="Proteomes" id="UP000245919">
    <property type="component" value="Chromosome"/>
</dbReference>
<feature type="region of interest" description="Disordered" evidence="1">
    <location>
        <begin position="27"/>
        <end position="55"/>
    </location>
</feature>
<evidence type="ECO:0000256" key="1">
    <source>
        <dbReference type="SAM" id="MobiDB-lite"/>
    </source>
</evidence>